<keyword evidence="4" id="KW-0560">Oxidoreductase</keyword>
<dbReference type="EMBL" id="FAXA01000248">
    <property type="protein sequence ID" value="CUV05094.1"/>
    <property type="molecule type" value="Genomic_DNA"/>
</dbReference>
<evidence type="ECO:0000313" key="4">
    <source>
        <dbReference type="EMBL" id="CUV05094.1"/>
    </source>
</evidence>
<keyword evidence="3" id="KW-0325">Glycoprotein</keyword>
<dbReference type="Pfam" id="PF01436">
    <property type="entry name" value="NHL"/>
    <property type="match status" value="2"/>
</dbReference>
<dbReference type="InterPro" id="IPR011042">
    <property type="entry name" value="6-blade_b-propeller_TolB-like"/>
</dbReference>
<sequence length="295" mass="32984">MVRVGAGTHVYEQVEDWEKLPEGWVLGQTAIVTDSQDRVYLFNRGEHPLIVLDRDGNFLNSWGEGQLPDAHGMFIDGEDNLYMPVKNSHVVLKYRPDGNLLMTLGEWDKPSDTGWSGDYSEPAKQAAGPFNRPSDIALDAAGDLYISDGYGNARVHKFTSDGKLLFSWGEPGKTGPGEFHVPHGVWVHTDGRVFVADRENNRIQIFDAYGKYLDQWAGLARPCDIYVDKDNVFYVPELDGFMSILSIDGDIIGTWDSPLDAGWGNGAHAVWVDSHGDLYVNQNVEGHRLVKYLRQ</sequence>
<dbReference type="SUPFAM" id="SSF101898">
    <property type="entry name" value="NHL repeat"/>
    <property type="match status" value="1"/>
</dbReference>
<keyword evidence="2" id="KW-0677">Repeat</keyword>
<reference evidence="4" key="1">
    <citation type="submission" date="2015-10" db="EMBL/GenBank/DDBJ databases">
        <authorList>
            <person name="Gilbert D.G."/>
        </authorList>
    </citation>
    <scope>NUCLEOTIDE SEQUENCE</scope>
</reference>
<dbReference type="PROSITE" id="PS51125">
    <property type="entry name" value="NHL"/>
    <property type="match status" value="2"/>
</dbReference>
<organism evidence="4">
    <name type="scientific">hydrothermal vent metagenome</name>
    <dbReference type="NCBI Taxonomy" id="652676"/>
    <lineage>
        <taxon>unclassified sequences</taxon>
        <taxon>metagenomes</taxon>
        <taxon>ecological metagenomes</taxon>
    </lineage>
</organism>
<name>A0A160VDU9_9ZZZZ</name>
<evidence type="ECO:0000256" key="1">
    <source>
        <dbReference type="ARBA" id="ARBA00022729"/>
    </source>
</evidence>
<dbReference type="AlphaFoldDB" id="A0A160VDU9"/>
<keyword evidence="4" id="KW-0503">Monooxygenase</keyword>
<evidence type="ECO:0000256" key="3">
    <source>
        <dbReference type="ARBA" id="ARBA00023180"/>
    </source>
</evidence>
<dbReference type="Gene3D" id="2.120.10.30">
    <property type="entry name" value="TolB, C-terminal domain"/>
    <property type="match status" value="1"/>
</dbReference>
<keyword evidence="1" id="KW-0732">Signal</keyword>
<evidence type="ECO:0000256" key="2">
    <source>
        <dbReference type="ARBA" id="ARBA00022737"/>
    </source>
</evidence>
<dbReference type="PANTHER" id="PTHR10680:SF38">
    <property type="entry name" value="BLL1368 PROTEIN"/>
    <property type="match status" value="1"/>
</dbReference>
<dbReference type="InterPro" id="IPR001258">
    <property type="entry name" value="NHL_repeat"/>
</dbReference>
<dbReference type="GO" id="GO:0004504">
    <property type="term" value="F:peptidylglycine monooxygenase activity"/>
    <property type="evidence" value="ECO:0007669"/>
    <property type="project" value="UniProtKB-EC"/>
</dbReference>
<accession>A0A160VDU9</accession>
<gene>
    <name evidence="4" type="ORF">MGWOODY_Clf2648</name>
</gene>
<proteinExistence type="predicted"/>
<protein>
    <submittedName>
        <fullName evidence="4">Peptidyl-glycine alpha-amidating monooxygenase</fullName>
        <ecNumber evidence="4">1.14.17.3</ecNumber>
    </submittedName>
</protein>
<dbReference type="CDD" id="cd14958">
    <property type="entry name" value="NHL_PAL_like"/>
    <property type="match status" value="1"/>
</dbReference>
<dbReference type="EC" id="1.14.17.3" evidence="4"/>
<dbReference type="PANTHER" id="PTHR10680">
    <property type="entry name" value="PEPTIDYL-GLYCINE ALPHA-AMIDATING MONOOXYGENASE"/>
    <property type="match status" value="1"/>
</dbReference>